<dbReference type="Gene3D" id="1.10.10.580">
    <property type="entry name" value="Structural maintenance of chromosome 1. Chain E"/>
    <property type="match status" value="1"/>
</dbReference>
<dbReference type="AlphaFoldDB" id="A0A813FL11"/>
<comment type="caution">
    <text evidence="2">The sequence shown here is derived from an EMBL/GenBank/DDBJ whole genome shotgun (WGS) entry which is preliminary data.</text>
</comment>
<protein>
    <recommendedName>
        <fullName evidence="1">Rad21/Rec8-like protein C-terminal eukaryotic domain-containing protein</fullName>
    </recommendedName>
</protein>
<evidence type="ECO:0000313" key="3">
    <source>
        <dbReference type="Proteomes" id="UP000654075"/>
    </source>
</evidence>
<dbReference type="Pfam" id="PF04824">
    <property type="entry name" value="Rad21_Rec8"/>
    <property type="match status" value="1"/>
</dbReference>
<dbReference type="Proteomes" id="UP000654075">
    <property type="component" value="Unassembled WGS sequence"/>
</dbReference>
<evidence type="ECO:0000259" key="1">
    <source>
        <dbReference type="Pfam" id="PF04824"/>
    </source>
</evidence>
<dbReference type="InterPro" id="IPR023093">
    <property type="entry name" value="ScpA-like_C"/>
</dbReference>
<sequence>AAALAADAAAEAAADRRAPLQSTVAAGAELAGILQPGSEMVPLEEMTAAEEQGAEAGYDVQTAQVGVVIRRFVERGGVEAGERGVTLDDLIPPRTTERATAARTFGALLALATGGDLRVQQAAPYGLITIRLP</sequence>
<dbReference type="SUPFAM" id="SSF46785">
    <property type="entry name" value="Winged helix' DNA-binding domain"/>
    <property type="match status" value="1"/>
</dbReference>
<feature type="domain" description="Rad21/Rec8-like protein C-terminal eukaryotic" evidence="1">
    <location>
        <begin position="92"/>
        <end position="132"/>
    </location>
</feature>
<organism evidence="2 3">
    <name type="scientific">Polarella glacialis</name>
    <name type="common">Dinoflagellate</name>
    <dbReference type="NCBI Taxonomy" id="89957"/>
    <lineage>
        <taxon>Eukaryota</taxon>
        <taxon>Sar</taxon>
        <taxon>Alveolata</taxon>
        <taxon>Dinophyceae</taxon>
        <taxon>Suessiales</taxon>
        <taxon>Suessiaceae</taxon>
        <taxon>Polarella</taxon>
    </lineage>
</organism>
<proteinExistence type="predicted"/>
<dbReference type="EMBL" id="CAJNNV010024898">
    <property type="protein sequence ID" value="CAE8611065.1"/>
    <property type="molecule type" value="Genomic_DNA"/>
</dbReference>
<dbReference type="InterPro" id="IPR006909">
    <property type="entry name" value="Rad21/Rec8_C_eu"/>
</dbReference>
<gene>
    <name evidence="2" type="ORF">PGLA1383_LOCUS28875</name>
</gene>
<feature type="non-terminal residue" evidence="2">
    <location>
        <position position="1"/>
    </location>
</feature>
<evidence type="ECO:0000313" key="2">
    <source>
        <dbReference type="EMBL" id="CAE8611065.1"/>
    </source>
</evidence>
<reference evidence="2" key="1">
    <citation type="submission" date="2021-02" db="EMBL/GenBank/DDBJ databases">
        <authorList>
            <person name="Dougan E. K."/>
            <person name="Rhodes N."/>
            <person name="Thang M."/>
            <person name="Chan C."/>
        </authorList>
    </citation>
    <scope>NUCLEOTIDE SEQUENCE</scope>
</reference>
<accession>A0A813FL11</accession>
<dbReference type="InterPro" id="IPR036390">
    <property type="entry name" value="WH_DNA-bd_sf"/>
</dbReference>
<keyword evidence="3" id="KW-1185">Reference proteome</keyword>
<name>A0A813FL11_POLGL</name>